<evidence type="ECO:0000256" key="6">
    <source>
        <dbReference type="ARBA" id="ARBA00022989"/>
    </source>
</evidence>
<evidence type="ECO:0000256" key="2">
    <source>
        <dbReference type="ARBA" id="ARBA00022692"/>
    </source>
</evidence>
<feature type="domain" description="Dynamin-type G" evidence="14">
    <location>
        <begin position="89"/>
        <end position="338"/>
    </location>
</feature>
<keyword evidence="10 13" id="KW-0472">Membrane</keyword>
<evidence type="ECO:0000256" key="7">
    <source>
        <dbReference type="ARBA" id="ARBA00023054"/>
    </source>
</evidence>
<evidence type="ECO:0000256" key="13">
    <source>
        <dbReference type="SAM" id="Phobius"/>
    </source>
</evidence>
<dbReference type="Pfam" id="PF04799">
    <property type="entry name" value="Fzo_mitofusin"/>
    <property type="match status" value="1"/>
</dbReference>
<dbReference type="InterPro" id="IPR030381">
    <property type="entry name" value="G_DYNAMIN_dom"/>
</dbReference>
<protein>
    <submittedName>
        <fullName evidence="16">Dynamin-type G domain-containing protein</fullName>
    </submittedName>
</protein>
<dbReference type="SUPFAM" id="SSF52540">
    <property type="entry name" value="P-loop containing nucleoside triphosphate hydrolases"/>
    <property type="match status" value="1"/>
</dbReference>
<dbReference type="Gene3D" id="3.40.50.300">
    <property type="entry name" value="P-loop containing nucleotide triphosphate hydrolases"/>
    <property type="match status" value="1"/>
</dbReference>
<dbReference type="PANTHER" id="PTHR10465:SF3">
    <property type="entry name" value="TRANSMEMBRANE GTPASE MARF-RELATED"/>
    <property type="match status" value="1"/>
</dbReference>
<reference evidence="16" key="1">
    <citation type="submission" date="2022-11" db="UniProtKB">
        <authorList>
            <consortium name="WormBaseParasite"/>
        </authorList>
    </citation>
    <scope>IDENTIFICATION</scope>
</reference>
<evidence type="ECO:0000256" key="1">
    <source>
        <dbReference type="ARBA" id="ARBA00004374"/>
    </source>
</evidence>
<evidence type="ECO:0000256" key="12">
    <source>
        <dbReference type="SAM" id="MobiDB-lite"/>
    </source>
</evidence>
<keyword evidence="8" id="KW-0496">Mitochondrion</keyword>
<keyword evidence="4" id="KW-1000">Mitochondrion outer membrane</keyword>
<keyword evidence="9" id="KW-0342">GTP-binding</keyword>
<dbReference type="GO" id="GO:0005741">
    <property type="term" value="C:mitochondrial outer membrane"/>
    <property type="evidence" value="ECO:0007669"/>
    <property type="project" value="UniProtKB-SubCell"/>
</dbReference>
<dbReference type="PROSITE" id="PS51718">
    <property type="entry name" value="G_DYNAMIN_2"/>
    <property type="match status" value="1"/>
</dbReference>
<dbReference type="InterPro" id="IPR045063">
    <property type="entry name" value="Dynamin_N"/>
</dbReference>
<keyword evidence="7 11" id="KW-0175">Coiled coil</keyword>
<accession>A0A914XZA5</accession>
<evidence type="ECO:0000256" key="5">
    <source>
        <dbReference type="ARBA" id="ARBA00022801"/>
    </source>
</evidence>
<dbReference type="AlphaFoldDB" id="A0A914XZA5"/>
<dbReference type="InterPro" id="IPR006884">
    <property type="entry name" value="Fzo/mitofusin_HR2"/>
</dbReference>
<dbReference type="GO" id="GO:0051646">
    <property type="term" value="P:mitochondrion localization"/>
    <property type="evidence" value="ECO:0007669"/>
    <property type="project" value="TreeGrafter"/>
</dbReference>
<evidence type="ECO:0000256" key="8">
    <source>
        <dbReference type="ARBA" id="ARBA00023128"/>
    </source>
</evidence>
<dbReference type="Pfam" id="PF00350">
    <property type="entry name" value="Dynamin_N"/>
    <property type="match status" value="1"/>
</dbReference>
<feature type="transmembrane region" description="Helical" evidence="13">
    <location>
        <begin position="600"/>
        <end position="626"/>
    </location>
</feature>
<evidence type="ECO:0000256" key="4">
    <source>
        <dbReference type="ARBA" id="ARBA00022787"/>
    </source>
</evidence>
<keyword evidence="5" id="KW-0378">Hydrolase</keyword>
<dbReference type="GO" id="GO:0008053">
    <property type="term" value="P:mitochondrial fusion"/>
    <property type="evidence" value="ECO:0007669"/>
    <property type="project" value="InterPro"/>
</dbReference>
<comment type="subcellular location">
    <subcellularLocation>
        <location evidence="1">Mitochondrion outer membrane</location>
        <topology evidence="1">Multi-pass membrane protein</topology>
    </subcellularLocation>
</comment>
<feature type="coiled-coil region" evidence="11">
    <location>
        <begin position="365"/>
        <end position="417"/>
    </location>
</feature>
<proteinExistence type="predicted"/>
<evidence type="ECO:0000256" key="3">
    <source>
        <dbReference type="ARBA" id="ARBA00022741"/>
    </source>
</evidence>
<dbReference type="PANTHER" id="PTHR10465">
    <property type="entry name" value="TRANSMEMBRANE GTPASE FZO1"/>
    <property type="match status" value="1"/>
</dbReference>
<keyword evidence="3" id="KW-0547">Nucleotide-binding</keyword>
<dbReference type="InterPro" id="IPR027417">
    <property type="entry name" value="P-loop_NTPase"/>
</dbReference>
<evidence type="ECO:0000259" key="14">
    <source>
        <dbReference type="PROSITE" id="PS51718"/>
    </source>
</evidence>
<evidence type="ECO:0000256" key="11">
    <source>
        <dbReference type="SAM" id="Coils"/>
    </source>
</evidence>
<dbReference type="GO" id="GO:0005525">
    <property type="term" value="F:GTP binding"/>
    <property type="evidence" value="ECO:0007669"/>
    <property type="project" value="UniProtKB-KW"/>
</dbReference>
<evidence type="ECO:0000313" key="15">
    <source>
        <dbReference type="Proteomes" id="UP000887577"/>
    </source>
</evidence>
<dbReference type="Proteomes" id="UP000887577">
    <property type="component" value="Unplaced"/>
</dbReference>
<keyword evidence="15" id="KW-1185">Reference proteome</keyword>
<dbReference type="GO" id="GO:0003924">
    <property type="term" value="F:GTPase activity"/>
    <property type="evidence" value="ECO:0007669"/>
    <property type="project" value="InterPro"/>
</dbReference>
<name>A0A914XZA5_9BILA</name>
<evidence type="ECO:0000313" key="16">
    <source>
        <dbReference type="WBParaSite" id="PSU_v2.g13281.t1"/>
    </source>
</evidence>
<organism evidence="15 16">
    <name type="scientific">Panagrolaimus superbus</name>
    <dbReference type="NCBI Taxonomy" id="310955"/>
    <lineage>
        <taxon>Eukaryota</taxon>
        <taxon>Metazoa</taxon>
        <taxon>Ecdysozoa</taxon>
        <taxon>Nematoda</taxon>
        <taxon>Chromadorea</taxon>
        <taxon>Rhabditida</taxon>
        <taxon>Tylenchina</taxon>
        <taxon>Panagrolaimomorpha</taxon>
        <taxon>Panagrolaimoidea</taxon>
        <taxon>Panagrolaimidae</taxon>
        <taxon>Panagrolaimus</taxon>
    </lineage>
</organism>
<dbReference type="InterPro" id="IPR027094">
    <property type="entry name" value="Mitofusin_fam"/>
</dbReference>
<feature type="region of interest" description="Disordered" evidence="12">
    <location>
        <begin position="1"/>
        <end position="27"/>
    </location>
</feature>
<keyword evidence="6 13" id="KW-1133">Transmembrane helix</keyword>
<sequence length="705" mass="80803">MSGTIAHLNASGDNQSQSRKTSRYEEPLKRFTDAKNQMKDIYNDLEGCVQNLSQFYDDGSDANKFVPEKEIQEVRRFQDSISTIQKMFNRDKMKVVFFGRTSNGKSTVINAMLHQKLLPQGIGHTTSSFLKVEGGSENEKMLQIEGSDTKLPITDLHRLGNALSASDGSTKIGTDSLITVLYPKASSKLLQNEVVLVDRVDLSPEYDSWIDKHCLDADVFVLVCNSESTLTQAEKNFFLRVAKKLSRPNVFILNNRWDASSAEDDDQIEQVRNQHMKRFMTFLVDELKSCSPHECKDRVFFISAREVLEQRMKDRGELANAYQQDGHARRRADFNNFETNFERLISKAAIRTKFEAHDRRAREIITDMKDNLDNVTNLASQEKQRLKLDYELKNREFNECRKQFSEFEQRYREQQQRIRQEVHLKVSADFHLEIEHLEAIIDRYNETGEFSDNPEKITNYKAQLARYVDKCVTEDLEDKCSGALMSRIWSLEQELYENVATIIGVEYAKNIEAALKYKHPFKFAITVNVPQLVNDFEEDLEFRFSLGFSSLLRKFIAMKTGRPITAINRQTLNRQFNSQPNLGQMANPHMDPRQLVPDDAVSAMVISYASSVANGGVGVIIVGFLIYQNVGWKWIAGIGGVVGGLYALERFRWNNAAKEEHLKNQFRSHLALRMKQVGNIHTAQCENQVINELDGVHSALREVVG</sequence>
<dbReference type="WBParaSite" id="PSU_v2.g13281.t1">
    <property type="protein sequence ID" value="PSU_v2.g13281.t1"/>
    <property type="gene ID" value="PSU_v2.g13281"/>
</dbReference>
<evidence type="ECO:0000256" key="9">
    <source>
        <dbReference type="ARBA" id="ARBA00023134"/>
    </source>
</evidence>
<evidence type="ECO:0000256" key="10">
    <source>
        <dbReference type="ARBA" id="ARBA00023136"/>
    </source>
</evidence>
<keyword evidence="2 13" id="KW-0812">Transmembrane</keyword>